<feature type="domain" description="Ig-like" evidence="9">
    <location>
        <begin position="192"/>
        <end position="283"/>
    </location>
</feature>
<dbReference type="PROSITE" id="PS50835">
    <property type="entry name" value="IG_LIKE"/>
    <property type="match status" value="2"/>
</dbReference>
<reference evidence="10" key="3">
    <citation type="submission" date="2025-09" db="UniProtKB">
        <authorList>
            <consortium name="Ensembl"/>
        </authorList>
    </citation>
    <scope>IDENTIFICATION</scope>
</reference>
<protein>
    <recommendedName>
        <fullName evidence="9">Ig-like domain-containing protein</fullName>
    </recommendedName>
</protein>
<dbReference type="GO" id="GO:0050852">
    <property type="term" value="P:T cell receptor signaling pathway"/>
    <property type="evidence" value="ECO:0007669"/>
    <property type="project" value="TreeGrafter"/>
</dbReference>
<feature type="region of interest" description="Disordered" evidence="7">
    <location>
        <begin position="332"/>
        <end position="352"/>
    </location>
</feature>
<dbReference type="Pfam" id="PF08205">
    <property type="entry name" value="C2-set_2"/>
    <property type="match status" value="1"/>
</dbReference>
<dbReference type="AlphaFoldDB" id="A0A8C5HFM9"/>
<dbReference type="GO" id="GO:0005102">
    <property type="term" value="F:signaling receptor binding"/>
    <property type="evidence" value="ECO:0007669"/>
    <property type="project" value="TreeGrafter"/>
</dbReference>
<dbReference type="FunFam" id="2.60.40.10:FF:000438">
    <property type="entry name" value="CD276 antigen"/>
    <property type="match status" value="1"/>
</dbReference>
<dbReference type="InterPro" id="IPR003599">
    <property type="entry name" value="Ig_sub"/>
</dbReference>
<keyword evidence="2 8" id="KW-0812">Transmembrane</keyword>
<dbReference type="InterPro" id="IPR007110">
    <property type="entry name" value="Ig-like_dom"/>
</dbReference>
<reference evidence="10" key="2">
    <citation type="submission" date="2025-08" db="UniProtKB">
        <authorList>
            <consortium name="Ensembl"/>
        </authorList>
    </citation>
    <scope>IDENTIFICATION</scope>
</reference>
<dbReference type="InterPro" id="IPR013162">
    <property type="entry name" value="CD80_C2-set"/>
</dbReference>
<reference evidence="10" key="1">
    <citation type="submission" date="2020-06" db="EMBL/GenBank/DDBJ databases">
        <authorList>
            <consortium name="Wellcome Sanger Institute Data Sharing"/>
        </authorList>
    </citation>
    <scope>NUCLEOTIDE SEQUENCE [LARGE SCALE GENOMIC DNA]</scope>
</reference>
<feature type="transmembrane region" description="Helical" evidence="8">
    <location>
        <begin position="294"/>
        <end position="316"/>
    </location>
</feature>
<evidence type="ECO:0000256" key="6">
    <source>
        <dbReference type="ARBA" id="ARBA00023319"/>
    </source>
</evidence>
<dbReference type="SUPFAM" id="SSF48726">
    <property type="entry name" value="Immunoglobulin"/>
    <property type="match status" value="2"/>
</dbReference>
<keyword evidence="11" id="KW-1185">Reference proteome</keyword>
<proteinExistence type="predicted"/>
<dbReference type="PANTHER" id="PTHR24100">
    <property type="entry name" value="BUTYROPHILIN"/>
    <property type="match status" value="1"/>
</dbReference>
<dbReference type="Ensembl" id="ENSGWIT00000048536.1">
    <property type="protein sequence ID" value="ENSGWIP00000044786.1"/>
    <property type="gene ID" value="ENSGWIG00000022254.1"/>
</dbReference>
<dbReference type="InterPro" id="IPR036179">
    <property type="entry name" value="Ig-like_dom_sf"/>
</dbReference>
<evidence type="ECO:0000313" key="11">
    <source>
        <dbReference type="Proteomes" id="UP000694680"/>
    </source>
</evidence>
<evidence type="ECO:0000256" key="8">
    <source>
        <dbReference type="SAM" id="Phobius"/>
    </source>
</evidence>
<dbReference type="InterPro" id="IPR013783">
    <property type="entry name" value="Ig-like_fold"/>
</dbReference>
<dbReference type="PANTHER" id="PTHR24100:SF155">
    <property type="entry name" value="CD276 ANTIGEN"/>
    <property type="match status" value="1"/>
</dbReference>
<comment type="subcellular location">
    <subcellularLocation>
        <location evidence="1">Membrane</location>
        <topology evidence="1">Single-pass membrane protein</topology>
    </subcellularLocation>
</comment>
<evidence type="ECO:0000259" key="9">
    <source>
        <dbReference type="PROSITE" id="PS50835"/>
    </source>
</evidence>
<dbReference type="SMART" id="SM00409">
    <property type="entry name" value="IG"/>
    <property type="match status" value="2"/>
</dbReference>
<keyword evidence="6" id="KW-0393">Immunoglobulin domain</keyword>
<dbReference type="GO" id="GO:0009897">
    <property type="term" value="C:external side of plasma membrane"/>
    <property type="evidence" value="ECO:0007669"/>
    <property type="project" value="TreeGrafter"/>
</dbReference>
<evidence type="ECO:0000256" key="1">
    <source>
        <dbReference type="ARBA" id="ARBA00004167"/>
    </source>
</evidence>
<sequence>MRFPEECKRRLFPEHRPLRDCDFLSFFFLLKLRHTYHALHLKKLTCHLNPTPKTMLSLLMSMILVVQTIAVMELQVPDQPVVALHGEDVTLNCSFSHSNPFNLSDLSVFWQLTDTKRSVHGYRDGHDQLADQAESFANRTSLFSTQLGTGNASLLLRRVAVADEGSYTCFVRVRDYSIAALLLQVAAPYSKPVVTLEPESNLRPGDEVALTCVAYSGYPVGDVIWQDGSGRNLTDNITTSVVANEEGLFTMTSILTAVLEPNSTYSCRLINPLLGEEGYAFVTITGQNVKFPAVALWVTIGLAVCLLVLLVALAAVCRRKIKESCEEARREAEEAKELEEEESKTAMTLLKS</sequence>
<evidence type="ECO:0000256" key="2">
    <source>
        <dbReference type="ARBA" id="ARBA00022692"/>
    </source>
</evidence>
<dbReference type="Proteomes" id="UP000694680">
    <property type="component" value="Chromosome 3"/>
</dbReference>
<evidence type="ECO:0000256" key="5">
    <source>
        <dbReference type="ARBA" id="ARBA00023157"/>
    </source>
</evidence>
<gene>
    <name evidence="10" type="primary">cd276</name>
</gene>
<evidence type="ECO:0000256" key="3">
    <source>
        <dbReference type="ARBA" id="ARBA00022989"/>
    </source>
</evidence>
<feature type="domain" description="Ig-like" evidence="9">
    <location>
        <begin position="52"/>
        <end position="179"/>
    </location>
</feature>
<evidence type="ECO:0000313" key="10">
    <source>
        <dbReference type="Ensembl" id="ENSGWIP00000044786.1"/>
    </source>
</evidence>
<dbReference type="GO" id="GO:0001817">
    <property type="term" value="P:regulation of cytokine production"/>
    <property type="evidence" value="ECO:0007669"/>
    <property type="project" value="TreeGrafter"/>
</dbReference>
<keyword evidence="4 8" id="KW-0472">Membrane</keyword>
<name>A0A8C5HFM9_GOUWI</name>
<evidence type="ECO:0000256" key="4">
    <source>
        <dbReference type="ARBA" id="ARBA00023136"/>
    </source>
</evidence>
<keyword evidence="5" id="KW-1015">Disulfide bond</keyword>
<keyword evidence="3 8" id="KW-1133">Transmembrane helix</keyword>
<organism evidence="10 11">
    <name type="scientific">Gouania willdenowi</name>
    <name type="common">Blunt-snouted clingfish</name>
    <name type="synonym">Lepadogaster willdenowi</name>
    <dbReference type="NCBI Taxonomy" id="441366"/>
    <lineage>
        <taxon>Eukaryota</taxon>
        <taxon>Metazoa</taxon>
        <taxon>Chordata</taxon>
        <taxon>Craniata</taxon>
        <taxon>Vertebrata</taxon>
        <taxon>Euteleostomi</taxon>
        <taxon>Actinopterygii</taxon>
        <taxon>Neopterygii</taxon>
        <taxon>Teleostei</taxon>
        <taxon>Neoteleostei</taxon>
        <taxon>Acanthomorphata</taxon>
        <taxon>Ovalentaria</taxon>
        <taxon>Blenniimorphae</taxon>
        <taxon>Blenniiformes</taxon>
        <taxon>Gobiesocoidei</taxon>
        <taxon>Gobiesocidae</taxon>
        <taxon>Gobiesocinae</taxon>
        <taxon>Gouania</taxon>
    </lineage>
</organism>
<dbReference type="Gene3D" id="2.60.40.10">
    <property type="entry name" value="Immunoglobulins"/>
    <property type="match status" value="2"/>
</dbReference>
<dbReference type="Pfam" id="PF07686">
    <property type="entry name" value="V-set"/>
    <property type="match status" value="1"/>
</dbReference>
<evidence type="ECO:0000256" key="7">
    <source>
        <dbReference type="SAM" id="MobiDB-lite"/>
    </source>
</evidence>
<accession>A0A8C5HFM9</accession>
<dbReference type="InterPro" id="IPR050504">
    <property type="entry name" value="IgSF_BTN/MOG"/>
</dbReference>
<dbReference type="InterPro" id="IPR013106">
    <property type="entry name" value="Ig_V-set"/>
</dbReference>